<accession>A0ABP8V0V9</accession>
<comment type="subcellular location">
    <subcellularLocation>
        <location evidence="1">Bacterial microcompartment</location>
    </subcellularLocation>
</comment>
<evidence type="ECO:0000256" key="2">
    <source>
        <dbReference type="ARBA" id="ARBA00024446"/>
    </source>
</evidence>
<keyword evidence="4" id="KW-1185">Reference proteome</keyword>
<dbReference type="Gene3D" id="2.40.50.220">
    <property type="entry name" value="EutN/Ccml"/>
    <property type="match status" value="1"/>
</dbReference>
<dbReference type="SUPFAM" id="SSF159133">
    <property type="entry name" value="EutN/CcmL-like"/>
    <property type="match status" value="1"/>
</dbReference>
<dbReference type="EMBL" id="BAABFL010000134">
    <property type="protein sequence ID" value="GAA4649462.1"/>
    <property type="molecule type" value="Genomic_DNA"/>
</dbReference>
<dbReference type="PANTHER" id="PTHR36539">
    <property type="entry name" value="ETHANOLAMINE UTILIZATION PROTEIN EUTN"/>
    <property type="match status" value="1"/>
</dbReference>
<evidence type="ECO:0000313" key="4">
    <source>
        <dbReference type="Proteomes" id="UP001500604"/>
    </source>
</evidence>
<protein>
    <submittedName>
        <fullName evidence="3">EutN/CcmL family microcompartment protein</fullName>
    </submittedName>
</protein>
<dbReference type="CDD" id="cd01614">
    <property type="entry name" value="EutN_CcmL"/>
    <property type="match status" value="1"/>
</dbReference>
<dbReference type="RefSeq" id="WP_345195315.1">
    <property type="nucleotide sequence ID" value="NZ_BAABFL010000134.1"/>
</dbReference>
<dbReference type="Pfam" id="PF03319">
    <property type="entry name" value="EutN_CcmL"/>
    <property type="match status" value="1"/>
</dbReference>
<name>A0ABP8V0V9_9GAMM</name>
<reference evidence="4" key="1">
    <citation type="journal article" date="2019" name="Int. J. Syst. Evol. Microbiol.">
        <title>The Global Catalogue of Microorganisms (GCM) 10K type strain sequencing project: providing services to taxonomists for standard genome sequencing and annotation.</title>
        <authorList>
            <consortium name="The Broad Institute Genomics Platform"/>
            <consortium name="The Broad Institute Genome Sequencing Center for Infectious Disease"/>
            <person name="Wu L."/>
            <person name="Ma J."/>
        </authorList>
    </citation>
    <scope>NUCLEOTIDE SEQUENCE [LARGE SCALE GENOMIC DNA]</scope>
    <source>
        <strain evidence="4">JCM 17805</strain>
    </source>
</reference>
<dbReference type="InterPro" id="IPR004992">
    <property type="entry name" value="EutN_CcmL"/>
</dbReference>
<proteinExistence type="predicted"/>
<evidence type="ECO:0000256" key="1">
    <source>
        <dbReference type="ARBA" id="ARBA00024322"/>
    </source>
</evidence>
<gene>
    <name evidence="3" type="ORF">GCM10023116_17360</name>
</gene>
<keyword evidence="2" id="KW-1283">Bacterial microcompartment</keyword>
<comment type="caution">
    <text evidence="3">The sequence shown here is derived from an EMBL/GenBank/DDBJ whole genome shotgun (WGS) entry which is preliminary data.</text>
</comment>
<sequence length="89" mass="9011">MLIGKVTGNIWATRKLDGLNGFKLMIVSLVNSDGADSKSAMVAVDTVGAGIGDMVLVARGGAARKAAMIHEGPVDAAIVGIVDNMEISG</sequence>
<evidence type="ECO:0000313" key="3">
    <source>
        <dbReference type="EMBL" id="GAA4649462.1"/>
    </source>
</evidence>
<organism evidence="3 4">
    <name type="scientific">Kistimonas scapharcae</name>
    <dbReference type="NCBI Taxonomy" id="1036133"/>
    <lineage>
        <taxon>Bacteria</taxon>
        <taxon>Pseudomonadati</taxon>
        <taxon>Pseudomonadota</taxon>
        <taxon>Gammaproteobacteria</taxon>
        <taxon>Oceanospirillales</taxon>
        <taxon>Endozoicomonadaceae</taxon>
        <taxon>Kistimonas</taxon>
    </lineage>
</organism>
<dbReference type="InterPro" id="IPR036677">
    <property type="entry name" value="EutN_CcmL_sf"/>
</dbReference>
<dbReference type="Proteomes" id="UP001500604">
    <property type="component" value="Unassembled WGS sequence"/>
</dbReference>
<dbReference type="PROSITE" id="PS51932">
    <property type="entry name" value="BMV"/>
    <property type="match status" value="1"/>
</dbReference>